<name>A0ABV0YZR4_9TELE</name>
<dbReference type="Proteomes" id="UP001469553">
    <property type="component" value="Unassembled WGS sequence"/>
</dbReference>
<proteinExistence type="predicted"/>
<evidence type="ECO:0000313" key="1">
    <source>
        <dbReference type="EMBL" id="MEQ2299424.1"/>
    </source>
</evidence>
<comment type="caution">
    <text evidence="1">The sequence shown here is derived from an EMBL/GenBank/DDBJ whole genome shotgun (WGS) entry which is preliminary data.</text>
</comment>
<keyword evidence="2" id="KW-1185">Reference proteome</keyword>
<accession>A0ABV0YZR4</accession>
<evidence type="ECO:0000313" key="2">
    <source>
        <dbReference type="Proteomes" id="UP001469553"/>
    </source>
</evidence>
<gene>
    <name evidence="1" type="ORF">AMECASPLE_015014</name>
</gene>
<dbReference type="EMBL" id="JAHRIP010048065">
    <property type="protein sequence ID" value="MEQ2299424.1"/>
    <property type="molecule type" value="Genomic_DNA"/>
</dbReference>
<protein>
    <submittedName>
        <fullName evidence="1">Uncharacterized protein</fullName>
    </submittedName>
</protein>
<sequence>MLSNRKPSALQRNAYIQKTQTCLPETDLPFQTPNPPATGELPEQPRVPNTYYCLFKINILNFPSLLKVSACGSRSSVKQ</sequence>
<reference evidence="1 2" key="1">
    <citation type="submission" date="2021-06" db="EMBL/GenBank/DDBJ databases">
        <authorList>
            <person name="Palmer J.M."/>
        </authorList>
    </citation>
    <scope>NUCLEOTIDE SEQUENCE [LARGE SCALE GENOMIC DNA]</scope>
    <source>
        <strain evidence="1 2">AS_MEX2019</strain>
        <tissue evidence="1">Muscle</tissue>
    </source>
</reference>
<organism evidence="1 2">
    <name type="scientific">Ameca splendens</name>
    <dbReference type="NCBI Taxonomy" id="208324"/>
    <lineage>
        <taxon>Eukaryota</taxon>
        <taxon>Metazoa</taxon>
        <taxon>Chordata</taxon>
        <taxon>Craniata</taxon>
        <taxon>Vertebrata</taxon>
        <taxon>Euteleostomi</taxon>
        <taxon>Actinopterygii</taxon>
        <taxon>Neopterygii</taxon>
        <taxon>Teleostei</taxon>
        <taxon>Neoteleostei</taxon>
        <taxon>Acanthomorphata</taxon>
        <taxon>Ovalentaria</taxon>
        <taxon>Atherinomorphae</taxon>
        <taxon>Cyprinodontiformes</taxon>
        <taxon>Goodeidae</taxon>
        <taxon>Ameca</taxon>
    </lineage>
</organism>